<evidence type="ECO:0000256" key="1">
    <source>
        <dbReference type="SAM" id="SignalP"/>
    </source>
</evidence>
<sequence>MIKSKLLLVTLLLLTFIGQASLAVAMPCPEMEESHHAMAAQMAGHKTQSMMNMDLAADKHDQSMPDCCDPECQCPMGGCLSASLAASPQVNSLALLLENIRDRAYPAISQPQNTPYYPPISSLLA</sequence>
<keyword evidence="3" id="KW-1185">Reference proteome</keyword>
<organism evidence="2 3">
    <name type="scientific">Thalassomonas haliotis</name>
    <dbReference type="NCBI Taxonomy" id="485448"/>
    <lineage>
        <taxon>Bacteria</taxon>
        <taxon>Pseudomonadati</taxon>
        <taxon>Pseudomonadota</taxon>
        <taxon>Gammaproteobacteria</taxon>
        <taxon>Alteromonadales</taxon>
        <taxon>Colwelliaceae</taxon>
        <taxon>Thalassomonas</taxon>
    </lineage>
</organism>
<feature type="signal peptide" evidence="1">
    <location>
        <begin position="1"/>
        <end position="25"/>
    </location>
</feature>
<reference evidence="2 3" key="1">
    <citation type="journal article" date="2022" name="Mar. Drugs">
        <title>Bioassay-Guided Fractionation Leads to the Detection of Cholic Acid Generated by the Rare Thalassomonas sp.</title>
        <authorList>
            <person name="Pheiffer F."/>
            <person name="Schneider Y.K."/>
            <person name="Hansen E.H."/>
            <person name="Andersen J.H."/>
            <person name="Isaksson J."/>
            <person name="Busche T."/>
            <person name="R C."/>
            <person name="Kalinowski J."/>
            <person name="Zyl L.V."/>
            <person name="Trindade M."/>
        </authorList>
    </citation>
    <scope>NUCLEOTIDE SEQUENCE [LARGE SCALE GENOMIC DNA]</scope>
    <source>
        <strain evidence="2 3">A5K-61T</strain>
    </source>
</reference>
<accession>A0ABY7VEV3</accession>
<gene>
    <name evidence="2" type="ORF">H3N35_24950</name>
</gene>
<protein>
    <submittedName>
        <fullName evidence="2">Uncharacterized protein</fullName>
    </submittedName>
</protein>
<name>A0ABY7VEV3_9GAMM</name>
<evidence type="ECO:0000313" key="2">
    <source>
        <dbReference type="EMBL" id="WDE11423.1"/>
    </source>
</evidence>
<keyword evidence="1" id="KW-0732">Signal</keyword>
<dbReference type="RefSeq" id="WP_274051586.1">
    <property type="nucleotide sequence ID" value="NZ_CP059693.1"/>
</dbReference>
<proteinExistence type="predicted"/>
<dbReference type="Proteomes" id="UP001215231">
    <property type="component" value="Chromosome"/>
</dbReference>
<dbReference type="EMBL" id="CP059693">
    <property type="protein sequence ID" value="WDE11423.1"/>
    <property type="molecule type" value="Genomic_DNA"/>
</dbReference>
<evidence type="ECO:0000313" key="3">
    <source>
        <dbReference type="Proteomes" id="UP001215231"/>
    </source>
</evidence>
<feature type="chain" id="PRO_5045583803" evidence="1">
    <location>
        <begin position="26"/>
        <end position="125"/>
    </location>
</feature>